<evidence type="ECO:0000259" key="2">
    <source>
        <dbReference type="SMART" id="SM00849"/>
    </source>
</evidence>
<dbReference type="Pfam" id="PF00753">
    <property type="entry name" value="Lactamase_B"/>
    <property type="match status" value="1"/>
</dbReference>
<accession>A0ABT8D7Q2</accession>
<dbReference type="RefSeq" id="WP_377786696.1">
    <property type="nucleotide sequence ID" value="NZ_JBHUOC010000001.1"/>
</dbReference>
<dbReference type="InterPro" id="IPR001279">
    <property type="entry name" value="Metallo-B-lactamas"/>
</dbReference>
<name>A0ABT8D7Q2_9RHOB</name>
<organism evidence="3 4">
    <name type="scientific">Paracoccus cavernae</name>
    <dbReference type="NCBI Taxonomy" id="1571207"/>
    <lineage>
        <taxon>Bacteria</taxon>
        <taxon>Pseudomonadati</taxon>
        <taxon>Pseudomonadota</taxon>
        <taxon>Alphaproteobacteria</taxon>
        <taxon>Rhodobacterales</taxon>
        <taxon>Paracoccaceae</taxon>
        <taxon>Paracoccus</taxon>
    </lineage>
</organism>
<dbReference type="Gene3D" id="3.60.15.10">
    <property type="entry name" value="Ribonuclease Z/Hydroxyacylglutathione hydrolase-like"/>
    <property type="match status" value="1"/>
</dbReference>
<dbReference type="Proteomes" id="UP001243846">
    <property type="component" value="Unassembled WGS sequence"/>
</dbReference>
<evidence type="ECO:0000256" key="1">
    <source>
        <dbReference type="ARBA" id="ARBA00005250"/>
    </source>
</evidence>
<reference evidence="4" key="1">
    <citation type="journal article" date="2019" name="Int. J. Syst. Evol. Microbiol.">
        <title>The Global Catalogue of Microorganisms (GCM) 10K type strain sequencing project: providing services to taxonomists for standard genome sequencing and annotation.</title>
        <authorList>
            <consortium name="The Broad Institute Genomics Platform"/>
            <consortium name="The Broad Institute Genome Sequencing Center for Infectious Disease"/>
            <person name="Wu L."/>
            <person name="Ma J."/>
        </authorList>
    </citation>
    <scope>NUCLEOTIDE SEQUENCE [LARGE SCALE GENOMIC DNA]</scope>
    <source>
        <strain evidence="4">CECT 8482</strain>
    </source>
</reference>
<dbReference type="InterPro" id="IPR036866">
    <property type="entry name" value="RibonucZ/Hydroxyglut_hydro"/>
</dbReference>
<comment type="similarity">
    <text evidence="1">Belongs to the metallo-beta-lactamase superfamily. Class-B beta-lactamase family.</text>
</comment>
<dbReference type="CDD" id="cd16282">
    <property type="entry name" value="metallo-hydrolase-like_MBL-fold"/>
    <property type="match status" value="1"/>
</dbReference>
<protein>
    <submittedName>
        <fullName evidence="3">MBL fold metallo-hydrolase</fullName>
    </submittedName>
</protein>
<keyword evidence="4" id="KW-1185">Reference proteome</keyword>
<gene>
    <name evidence="3" type="ORF">QWZ10_15250</name>
</gene>
<dbReference type="EMBL" id="JAUFRC010000001">
    <property type="protein sequence ID" value="MDN3712775.1"/>
    <property type="molecule type" value="Genomic_DNA"/>
</dbReference>
<evidence type="ECO:0000313" key="3">
    <source>
        <dbReference type="EMBL" id="MDN3712775.1"/>
    </source>
</evidence>
<comment type="caution">
    <text evidence="3">The sequence shown here is derived from an EMBL/GenBank/DDBJ whole genome shotgun (WGS) entry which is preliminary data.</text>
</comment>
<dbReference type="InterPro" id="IPR050855">
    <property type="entry name" value="NDM-1-like"/>
</dbReference>
<feature type="domain" description="Metallo-beta-lactamase" evidence="2">
    <location>
        <begin position="1"/>
        <end position="179"/>
    </location>
</feature>
<dbReference type="SUPFAM" id="SSF56281">
    <property type="entry name" value="Metallo-hydrolase/oxidoreductase"/>
    <property type="match status" value="1"/>
</dbReference>
<dbReference type="PANTHER" id="PTHR42951">
    <property type="entry name" value="METALLO-BETA-LACTAMASE DOMAIN-CONTAINING"/>
    <property type="match status" value="1"/>
</dbReference>
<dbReference type="SMART" id="SM00849">
    <property type="entry name" value="Lactamase_B"/>
    <property type="match status" value="1"/>
</dbReference>
<dbReference type="PANTHER" id="PTHR42951:SF4">
    <property type="entry name" value="ACYL-COENZYME A THIOESTERASE MBLAC2"/>
    <property type="match status" value="1"/>
</dbReference>
<proteinExistence type="inferred from homology"/>
<sequence length="206" mass="21866">MIGDSVLVIDAGGSRAEGEALYAAIRRETDLPISHLVLTHMHPDHILGSEVFSEAGATIVANAKLPPAVSMRSASWRQSIPAQIGTKALLGTRIAPVDQLVSAPLTLDLGRTKVTLTPVAAAHTDNDLTAFDSRSGAFFTGDLVFRELTPVIDGSLSGWESWLAEPPRDPAPSLIIPGHGAIQNDWKEAISPQKPIWTPCAAPSLR</sequence>
<evidence type="ECO:0000313" key="4">
    <source>
        <dbReference type="Proteomes" id="UP001243846"/>
    </source>
</evidence>